<reference evidence="8 9" key="1">
    <citation type="submission" date="2023-07" db="EMBL/GenBank/DDBJ databases">
        <title>Genomic Encyclopedia of Type Strains, Phase IV (KMG-IV): sequencing the most valuable type-strain genomes for metagenomic binning, comparative biology and taxonomic classification.</title>
        <authorList>
            <person name="Goeker M."/>
        </authorList>
    </citation>
    <scope>NUCLEOTIDE SEQUENCE [LARGE SCALE GENOMIC DNA]</scope>
    <source>
        <strain evidence="8 9">DSM 15561</strain>
    </source>
</reference>
<keyword evidence="4 7" id="KW-0489">Methyltransferase</keyword>
<dbReference type="InterPro" id="IPR029063">
    <property type="entry name" value="SAM-dependent_MTases_sf"/>
</dbReference>
<sequence>MAGDPLVEAAETDDAVERARLLLSLRQRGIRDRLVMNAFEQVPRDRFIEPVMHRIAWIDQALPIDCGQTISQPTVVALMTDALDLLPAHSVLEVGTGSGYHAAILAHIARRVVSVERFRSLAGAAAARLRDLGLANVEVAVADGLKGYPLRAPFDRIVLSAAVSEVPAALFDQLEPDGVLVAPIGPPGETQTLVRFTRGREGLERRDLARVRFVPMLPGIAAVL</sequence>
<keyword evidence="6 7" id="KW-0949">S-adenosyl-L-methionine</keyword>
<evidence type="ECO:0000256" key="4">
    <source>
        <dbReference type="ARBA" id="ARBA00022603"/>
    </source>
</evidence>
<keyword evidence="3 7" id="KW-0963">Cytoplasm</keyword>
<dbReference type="NCBIfam" id="TIGR00080">
    <property type="entry name" value="pimt"/>
    <property type="match status" value="1"/>
</dbReference>
<evidence type="ECO:0000256" key="3">
    <source>
        <dbReference type="ARBA" id="ARBA00022490"/>
    </source>
</evidence>
<feature type="active site" evidence="7">
    <location>
        <position position="71"/>
    </location>
</feature>
<dbReference type="CDD" id="cd02440">
    <property type="entry name" value="AdoMet_MTases"/>
    <property type="match status" value="1"/>
</dbReference>
<evidence type="ECO:0000313" key="9">
    <source>
        <dbReference type="Proteomes" id="UP001235094"/>
    </source>
</evidence>
<evidence type="ECO:0000256" key="5">
    <source>
        <dbReference type="ARBA" id="ARBA00022679"/>
    </source>
</evidence>
<dbReference type="InterPro" id="IPR000682">
    <property type="entry name" value="PCMT"/>
</dbReference>
<protein>
    <recommendedName>
        <fullName evidence="7">Protein-L-isoaspartate O-methyltransferase</fullName>
        <ecNumber evidence="7">2.1.1.77</ecNumber>
    </recommendedName>
    <alternativeName>
        <fullName evidence="7">L-isoaspartyl protein carboxyl methyltransferase</fullName>
    </alternativeName>
    <alternativeName>
        <fullName evidence="7">Protein L-isoaspartyl methyltransferase</fullName>
    </alternativeName>
    <alternativeName>
        <fullName evidence="7">Protein-beta-aspartate methyltransferase</fullName>
        <shortName evidence="7">PIMT</shortName>
    </alternativeName>
</protein>
<evidence type="ECO:0000256" key="2">
    <source>
        <dbReference type="ARBA" id="ARBA00005369"/>
    </source>
</evidence>
<comment type="caution">
    <text evidence="8">The sequence shown here is derived from an EMBL/GenBank/DDBJ whole genome shotgun (WGS) entry which is preliminary data.</text>
</comment>
<keyword evidence="5 7" id="KW-0808">Transferase</keyword>
<keyword evidence="9" id="KW-1185">Reference proteome</keyword>
<evidence type="ECO:0000256" key="6">
    <source>
        <dbReference type="ARBA" id="ARBA00022691"/>
    </source>
</evidence>
<comment type="subcellular location">
    <subcellularLocation>
        <location evidence="1 7">Cytoplasm</location>
    </subcellularLocation>
</comment>
<dbReference type="SUPFAM" id="SSF53335">
    <property type="entry name" value="S-adenosyl-L-methionine-dependent methyltransferases"/>
    <property type="match status" value="1"/>
</dbReference>
<dbReference type="GO" id="GO:0032259">
    <property type="term" value="P:methylation"/>
    <property type="evidence" value="ECO:0007669"/>
    <property type="project" value="UniProtKB-KW"/>
</dbReference>
<evidence type="ECO:0000256" key="7">
    <source>
        <dbReference type="HAMAP-Rule" id="MF_00090"/>
    </source>
</evidence>
<evidence type="ECO:0000256" key="1">
    <source>
        <dbReference type="ARBA" id="ARBA00004496"/>
    </source>
</evidence>
<accession>A0ABU0LUK2</accession>
<proteinExistence type="inferred from homology"/>
<dbReference type="RefSeq" id="WP_370876871.1">
    <property type="nucleotide sequence ID" value="NZ_JAUSVR010000011.1"/>
</dbReference>
<dbReference type="EMBL" id="JAUSVR010000011">
    <property type="protein sequence ID" value="MDQ0512310.1"/>
    <property type="molecule type" value="Genomic_DNA"/>
</dbReference>
<comment type="function">
    <text evidence="7">Catalyzes the methyl esterification of L-isoaspartyl residues in peptides and proteins that result from spontaneous decomposition of normal L-aspartyl and L-asparaginyl residues. It plays a role in the repair and/or degradation of damaged proteins.</text>
</comment>
<evidence type="ECO:0000313" key="8">
    <source>
        <dbReference type="EMBL" id="MDQ0512310.1"/>
    </source>
</evidence>
<name>A0ABU0LUK2_9HYPH</name>
<comment type="similarity">
    <text evidence="2 7">Belongs to the methyltransferase superfamily. L-isoaspartyl/D-aspartyl protein methyltransferase family.</text>
</comment>
<comment type="catalytic activity">
    <reaction evidence="7">
        <text>[protein]-L-isoaspartate + S-adenosyl-L-methionine = [protein]-L-isoaspartate alpha-methyl ester + S-adenosyl-L-homocysteine</text>
        <dbReference type="Rhea" id="RHEA:12705"/>
        <dbReference type="Rhea" id="RHEA-COMP:12143"/>
        <dbReference type="Rhea" id="RHEA-COMP:12144"/>
        <dbReference type="ChEBI" id="CHEBI:57856"/>
        <dbReference type="ChEBI" id="CHEBI:59789"/>
        <dbReference type="ChEBI" id="CHEBI:90596"/>
        <dbReference type="ChEBI" id="CHEBI:90598"/>
        <dbReference type="EC" id="2.1.1.77"/>
    </reaction>
</comment>
<dbReference type="PANTHER" id="PTHR11579">
    <property type="entry name" value="PROTEIN-L-ISOASPARTATE O-METHYLTRANSFERASE"/>
    <property type="match status" value="1"/>
</dbReference>
<dbReference type="Gene3D" id="3.40.50.150">
    <property type="entry name" value="Vaccinia Virus protein VP39"/>
    <property type="match status" value="1"/>
</dbReference>
<dbReference type="PANTHER" id="PTHR11579:SF0">
    <property type="entry name" value="PROTEIN-L-ISOASPARTATE(D-ASPARTATE) O-METHYLTRANSFERASE"/>
    <property type="match status" value="1"/>
</dbReference>
<dbReference type="PROSITE" id="PS01279">
    <property type="entry name" value="PCMT"/>
    <property type="match status" value="1"/>
</dbReference>
<dbReference type="NCBIfam" id="NF001453">
    <property type="entry name" value="PRK00312.1"/>
    <property type="match status" value="1"/>
</dbReference>
<dbReference type="Pfam" id="PF01135">
    <property type="entry name" value="PCMT"/>
    <property type="match status" value="1"/>
</dbReference>
<dbReference type="HAMAP" id="MF_00090">
    <property type="entry name" value="PIMT"/>
    <property type="match status" value="1"/>
</dbReference>
<dbReference type="GO" id="GO:0004719">
    <property type="term" value="F:protein-L-isoaspartate (D-aspartate) O-methyltransferase activity"/>
    <property type="evidence" value="ECO:0007669"/>
    <property type="project" value="UniProtKB-EC"/>
</dbReference>
<organism evidence="8 9">
    <name type="scientific">Ancylobacter amanitiformis</name>
    <dbReference type="NCBI Taxonomy" id="217069"/>
    <lineage>
        <taxon>Bacteria</taxon>
        <taxon>Pseudomonadati</taxon>
        <taxon>Pseudomonadota</taxon>
        <taxon>Alphaproteobacteria</taxon>
        <taxon>Hyphomicrobiales</taxon>
        <taxon>Xanthobacteraceae</taxon>
        <taxon>Ancylobacter</taxon>
    </lineage>
</organism>
<dbReference type="Proteomes" id="UP001235094">
    <property type="component" value="Unassembled WGS sequence"/>
</dbReference>
<gene>
    <name evidence="7" type="primary">pcm</name>
    <name evidence="8" type="ORF">QOZ99_003212</name>
</gene>
<dbReference type="EC" id="2.1.1.77" evidence="7"/>